<name>A0A846XPW5_9NOCA</name>
<evidence type="ECO:0000313" key="3">
    <source>
        <dbReference type="EMBL" id="NKY35694.1"/>
    </source>
</evidence>
<gene>
    <name evidence="3" type="ORF">HGA13_21845</name>
</gene>
<feature type="domain" description="HTH merR-type" evidence="2">
    <location>
        <begin position="2"/>
        <end position="63"/>
    </location>
</feature>
<evidence type="ECO:0000313" key="4">
    <source>
        <dbReference type="Proteomes" id="UP000565715"/>
    </source>
</evidence>
<organism evidence="3 4">
    <name type="scientific">Nocardia speluncae</name>
    <dbReference type="NCBI Taxonomy" id="419477"/>
    <lineage>
        <taxon>Bacteria</taxon>
        <taxon>Bacillati</taxon>
        <taxon>Actinomycetota</taxon>
        <taxon>Actinomycetes</taxon>
        <taxon>Mycobacteriales</taxon>
        <taxon>Nocardiaceae</taxon>
        <taxon>Nocardia</taxon>
    </lineage>
</organism>
<dbReference type="PANTHER" id="PTHR30204">
    <property type="entry name" value="REDOX-CYCLING DRUG-SENSING TRANSCRIPTIONAL ACTIVATOR SOXR"/>
    <property type="match status" value="1"/>
</dbReference>
<dbReference type="InterPro" id="IPR009061">
    <property type="entry name" value="DNA-bd_dom_put_sf"/>
</dbReference>
<dbReference type="PROSITE" id="PS50937">
    <property type="entry name" value="HTH_MERR_2"/>
    <property type="match status" value="1"/>
</dbReference>
<dbReference type="Pfam" id="PF00376">
    <property type="entry name" value="MerR"/>
    <property type="match status" value="1"/>
</dbReference>
<proteinExistence type="predicted"/>
<dbReference type="GO" id="GO:0003700">
    <property type="term" value="F:DNA-binding transcription factor activity"/>
    <property type="evidence" value="ECO:0007669"/>
    <property type="project" value="InterPro"/>
</dbReference>
<dbReference type="Proteomes" id="UP000565715">
    <property type="component" value="Unassembled WGS sequence"/>
</dbReference>
<evidence type="ECO:0000256" key="1">
    <source>
        <dbReference type="ARBA" id="ARBA00023125"/>
    </source>
</evidence>
<dbReference type="PANTHER" id="PTHR30204:SF93">
    <property type="entry name" value="HTH MERR-TYPE DOMAIN-CONTAINING PROTEIN"/>
    <property type="match status" value="1"/>
</dbReference>
<dbReference type="InterPro" id="IPR000551">
    <property type="entry name" value="MerR-type_HTH_dom"/>
</dbReference>
<dbReference type="InterPro" id="IPR047057">
    <property type="entry name" value="MerR_fam"/>
</dbReference>
<keyword evidence="1" id="KW-0238">DNA-binding</keyword>
<dbReference type="RefSeq" id="WP_068048038.1">
    <property type="nucleotide sequence ID" value="NZ_JAAXOO010000005.1"/>
</dbReference>
<dbReference type="GO" id="GO:0003677">
    <property type="term" value="F:DNA binding"/>
    <property type="evidence" value="ECO:0007669"/>
    <property type="project" value="UniProtKB-KW"/>
</dbReference>
<dbReference type="CDD" id="cd00592">
    <property type="entry name" value="HTH_MerR-like"/>
    <property type="match status" value="1"/>
</dbReference>
<reference evidence="3 4" key="1">
    <citation type="submission" date="2020-04" db="EMBL/GenBank/DDBJ databases">
        <title>MicrobeNet Type strains.</title>
        <authorList>
            <person name="Nicholson A.C."/>
        </authorList>
    </citation>
    <scope>NUCLEOTIDE SEQUENCE [LARGE SCALE GENOMIC DNA]</scope>
    <source>
        <strain evidence="3 4">DSM 45078</strain>
    </source>
</reference>
<dbReference type="SMART" id="SM00422">
    <property type="entry name" value="HTH_MERR"/>
    <property type="match status" value="1"/>
</dbReference>
<sequence length="241" mass="26946">MAWSTRRLAELAGSTVKAIRYYHEIGLLDEPERRSNGYKQYEIPHLIRLLQIKRLTELGVPLSQVPAPGQAEDESDQALRVLDGELEATVDRLNRIRAELAVLMRHRTPAHMPPAFAPTIAQGVPEAHQSMLMVYSTVLSDRALEVLQEMLADRDSVDVEFENLPAGAEAAVIESLAERMVSAVLRSREKYPEWKDLAADAPGGAKNAEDTIAQAMFSLYNMAQLRVLHELNIRLVRLRSG</sequence>
<protein>
    <submittedName>
        <fullName evidence="3">MerR family transcriptional regulator</fullName>
    </submittedName>
</protein>
<dbReference type="Gene3D" id="1.10.1660.10">
    <property type="match status" value="1"/>
</dbReference>
<accession>A0A846XPW5</accession>
<keyword evidence="4" id="KW-1185">Reference proteome</keyword>
<comment type="caution">
    <text evidence="3">The sequence shown here is derived from an EMBL/GenBank/DDBJ whole genome shotgun (WGS) entry which is preliminary data.</text>
</comment>
<dbReference type="EMBL" id="JAAXOO010000005">
    <property type="protein sequence ID" value="NKY35694.1"/>
    <property type="molecule type" value="Genomic_DNA"/>
</dbReference>
<evidence type="ECO:0000259" key="2">
    <source>
        <dbReference type="PROSITE" id="PS50937"/>
    </source>
</evidence>
<dbReference type="SUPFAM" id="SSF46955">
    <property type="entry name" value="Putative DNA-binding domain"/>
    <property type="match status" value="1"/>
</dbReference>
<dbReference type="AlphaFoldDB" id="A0A846XPW5"/>